<reference evidence="2" key="1">
    <citation type="submission" date="2015-03" db="EMBL/GenBank/DDBJ databases">
        <authorList>
            <consortium name="Pathogen Informatics"/>
        </authorList>
    </citation>
    <scope>NUCLEOTIDE SEQUENCE [LARGE SCALE GENOMIC DNA]</scope>
    <source>
        <strain evidence="2">N09902308</strain>
    </source>
</reference>
<name>A0A916LHY0_MYCTX</name>
<gene>
    <name evidence="1" type="ORF">ERS007739_05688</name>
</gene>
<evidence type="ECO:0000313" key="1">
    <source>
        <dbReference type="EMBL" id="CPC40403.1"/>
    </source>
</evidence>
<evidence type="ECO:0000313" key="2">
    <source>
        <dbReference type="Proteomes" id="UP000039021"/>
    </source>
</evidence>
<proteinExistence type="predicted"/>
<dbReference type="EMBL" id="CSBK01005128">
    <property type="protein sequence ID" value="CPC40403.1"/>
    <property type="molecule type" value="Genomic_DNA"/>
</dbReference>
<sequence>MQHRMPDHEVESVVVVRDALGVGDPAVDV</sequence>
<organism evidence="1 2">
    <name type="scientific">Mycobacterium tuberculosis</name>
    <dbReference type="NCBI Taxonomy" id="1773"/>
    <lineage>
        <taxon>Bacteria</taxon>
        <taxon>Bacillati</taxon>
        <taxon>Actinomycetota</taxon>
        <taxon>Actinomycetes</taxon>
        <taxon>Mycobacteriales</taxon>
        <taxon>Mycobacteriaceae</taxon>
        <taxon>Mycobacterium</taxon>
        <taxon>Mycobacterium tuberculosis complex</taxon>
    </lineage>
</organism>
<comment type="caution">
    <text evidence="1">The sequence shown here is derived from an EMBL/GenBank/DDBJ whole genome shotgun (WGS) entry which is preliminary data.</text>
</comment>
<dbReference type="Proteomes" id="UP000039021">
    <property type="component" value="Unassembled WGS sequence"/>
</dbReference>
<protein>
    <submittedName>
        <fullName evidence="1">Uncharacterized protein</fullName>
    </submittedName>
</protein>
<dbReference type="AlphaFoldDB" id="A0A916LHY0"/>
<accession>A0A916LHY0</accession>